<comment type="caution">
    <text evidence="11">The sequence shown here is derived from an EMBL/GenBank/DDBJ whole genome shotgun (WGS) entry which is preliminary data.</text>
</comment>
<feature type="domain" description="PAS" evidence="9">
    <location>
        <begin position="277"/>
        <end position="329"/>
    </location>
</feature>
<dbReference type="InterPro" id="IPR035965">
    <property type="entry name" value="PAS-like_dom_sf"/>
</dbReference>
<dbReference type="InterPro" id="IPR003661">
    <property type="entry name" value="HisK_dim/P_dom"/>
</dbReference>
<dbReference type="Gene3D" id="3.30.565.10">
    <property type="entry name" value="Histidine kinase-like ATPase, C-terminal domain"/>
    <property type="match status" value="1"/>
</dbReference>
<dbReference type="PROSITE" id="PS50113">
    <property type="entry name" value="PAC"/>
    <property type="match status" value="4"/>
</dbReference>
<dbReference type="SMART" id="SM00086">
    <property type="entry name" value="PAC"/>
    <property type="match status" value="4"/>
</dbReference>
<dbReference type="PRINTS" id="PR00344">
    <property type="entry name" value="BCTRLSENSOR"/>
</dbReference>
<dbReference type="InterPro" id="IPR003594">
    <property type="entry name" value="HATPase_dom"/>
</dbReference>
<gene>
    <name evidence="11" type="ORF">ACFQNJ_18185</name>
</gene>
<dbReference type="Pfam" id="PF00989">
    <property type="entry name" value="PAS"/>
    <property type="match status" value="1"/>
</dbReference>
<feature type="region of interest" description="Disordered" evidence="7">
    <location>
        <begin position="1"/>
        <end position="25"/>
    </location>
</feature>
<keyword evidence="3" id="KW-0597">Phosphoprotein</keyword>
<feature type="domain" description="PAS" evidence="9">
    <location>
        <begin position="55"/>
        <end position="98"/>
    </location>
</feature>
<dbReference type="Pfam" id="PF00512">
    <property type="entry name" value="HisKA"/>
    <property type="match status" value="1"/>
</dbReference>
<protein>
    <recommendedName>
        <fullName evidence="2">histidine kinase</fullName>
        <ecNumber evidence="2">2.7.13.3</ecNumber>
    </recommendedName>
</protein>
<dbReference type="PROSITE" id="PS50109">
    <property type="entry name" value="HIS_KIN"/>
    <property type="match status" value="1"/>
</dbReference>
<keyword evidence="4" id="KW-0808">Transferase</keyword>
<dbReference type="Pfam" id="PF02518">
    <property type="entry name" value="HATPase_c"/>
    <property type="match status" value="1"/>
</dbReference>
<evidence type="ECO:0000313" key="11">
    <source>
        <dbReference type="EMBL" id="MFC7436440.1"/>
    </source>
</evidence>
<dbReference type="InterPro" id="IPR004358">
    <property type="entry name" value="Sig_transdc_His_kin-like_C"/>
</dbReference>
<feature type="coiled-coil region" evidence="6">
    <location>
        <begin position="519"/>
        <end position="553"/>
    </location>
</feature>
<dbReference type="Gene3D" id="1.10.287.130">
    <property type="match status" value="1"/>
</dbReference>
<dbReference type="SUPFAM" id="SSF55874">
    <property type="entry name" value="ATPase domain of HSP90 chaperone/DNA topoisomerase II/histidine kinase"/>
    <property type="match status" value="1"/>
</dbReference>
<reference evidence="12" key="1">
    <citation type="journal article" date="2019" name="Int. J. Syst. Evol. Microbiol.">
        <title>The Global Catalogue of Microorganisms (GCM) 10K type strain sequencing project: providing services to taxonomists for standard genome sequencing and annotation.</title>
        <authorList>
            <consortium name="The Broad Institute Genomics Platform"/>
            <consortium name="The Broad Institute Genome Sequencing Center for Infectious Disease"/>
            <person name="Wu L."/>
            <person name="Ma J."/>
        </authorList>
    </citation>
    <scope>NUCLEOTIDE SEQUENCE [LARGE SCALE GENOMIC DNA]</scope>
    <source>
        <strain evidence="12">CCUG 54518</strain>
    </source>
</reference>
<evidence type="ECO:0000256" key="6">
    <source>
        <dbReference type="SAM" id="Coils"/>
    </source>
</evidence>
<evidence type="ECO:0000313" key="12">
    <source>
        <dbReference type="Proteomes" id="UP001596495"/>
    </source>
</evidence>
<dbReference type="InterPro" id="IPR052162">
    <property type="entry name" value="Sensor_kinase/Photoreceptor"/>
</dbReference>
<dbReference type="PANTHER" id="PTHR43304:SF1">
    <property type="entry name" value="PAC DOMAIN-CONTAINING PROTEIN"/>
    <property type="match status" value="1"/>
</dbReference>
<feature type="domain" description="PAC" evidence="10">
    <location>
        <begin position="102"/>
        <end position="154"/>
    </location>
</feature>
<dbReference type="NCBIfam" id="TIGR00229">
    <property type="entry name" value="sensory_box"/>
    <property type="match status" value="3"/>
</dbReference>
<evidence type="ECO:0000259" key="8">
    <source>
        <dbReference type="PROSITE" id="PS50109"/>
    </source>
</evidence>
<dbReference type="InterPro" id="IPR036097">
    <property type="entry name" value="HisK_dim/P_sf"/>
</dbReference>
<dbReference type="SUPFAM" id="SSF47384">
    <property type="entry name" value="Homodimeric domain of signal transducing histidine kinase"/>
    <property type="match status" value="1"/>
</dbReference>
<dbReference type="CDD" id="cd00130">
    <property type="entry name" value="PAS"/>
    <property type="match status" value="4"/>
</dbReference>
<accession>A0ABW2REF9</accession>
<feature type="domain" description="Histidine kinase" evidence="8">
    <location>
        <begin position="560"/>
        <end position="773"/>
    </location>
</feature>
<feature type="domain" description="PAC" evidence="10">
    <location>
        <begin position="350"/>
        <end position="402"/>
    </location>
</feature>
<dbReference type="Gene3D" id="2.10.70.100">
    <property type="match status" value="1"/>
</dbReference>
<dbReference type="Proteomes" id="UP001596495">
    <property type="component" value="Unassembled WGS sequence"/>
</dbReference>
<dbReference type="InterPro" id="IPR000014">
    <property type="entry name" value="PAS"/>
</dbReference>
<dbReference type="PROSITE" id="PS50112">
    <property type="entry name" value="PAS"/>
    <property type="match status" value="2"/>
</dbReference>
<feature type="domain" description="PAC" evidence="10">
    <location>
        <begin position="479"/>
        <end position="531"/>
    </location>
</feature>
<dbReference type="RefSeq" id="WP_382260074.1">
    <property type="nucleotide sequence ID" value="NZ_JBHTBX010000018.1"/>
</dbReference>
<evidence type="ECO:0000256" key="2">
    <source>
        <dbReference type="ARBA" id="ARBA00012438"/>
    </source>
</evidence>
<evidence type="ECO:0000256" key="1">
    <source>
        <dbReference type="ARBA" id="ARBA00000085"/>
    </source>
</evidence>
<dbReference type="Gene3D" id="3.30.450.20">
    <property type="entry name" value="PAS domain"/>
    <property type="match status" value="4"/>
</dbReference>
<dbReference type="CDD" id="cd00082">
    <property type="entry name" value="HisKA"/>
    <property type="match status" value="1"/>
</dbReference>
<organism evidence="11 12">
    <name type="scientific">Hydrogenophaga bisanensis</name>
    <dbReference type="NCBI Taxonomy" id="439611"/>
    <lineage>
        <taxon>Bacteria</taxon>
        <taxon>Pseudomonadati</taxon>
        <taxon>Pseudomonadota</taxon>
        <taxon>Betaproteobacteria</taxon>
        <taxon>Burkholderiales</taxon>
        <taxon>Comamonadaceae</taxon>
        <taxon>Hydrogenophaga</taxon>
    </lineage>
</organism>
<dbReference type="SMART" id="SM00387">
    <property type="entry name" value="HATPase_c"/>
    <property type="match status" value="1"/>
</dbReference>
<dbReference type="Pfam" id="PF08447">
    <property type="entry name" value="PAS_3"/>
    <property type="match status" value="3"/>
</dbReference>
<evidence type="ECO:0000259" key="10">
    <source>
        <dbReference type="PROSITE" id="PS50113"/>
    </source>
</evidence>
<sequence>MNPRSDAQNVPGHLGPENPLDASGREPTQWQTLFYELPFIGMAISDPVNRCWVQVNQRLCDILGYTEEELVGRSWIDTTHPDDLPANLELLESLLGGSRDSFRMRKRFIRKDGKAVHTQVDVRAVRRHDGSVDRFLTTIEDITDRIRQETLLQEHARQLEAAQRIGRMGSWVMDVASRDIRWSAETFRIHGFPPGSPAPSLSDAMGMVHPDDRERVAQALEDAVRGTVCEVEYRMIRLGGEQRHLKLRAEPVLERGKPVRVEGTVQDVTELMQALLERDRLTAVLENTTDIVSMADPQGRVFYFNRAGYEVLGLDRGQPLDDVIRHVHPPWAAQLVHDEGIPTAIREGRWLGETAVIGADGQEIPMSQLVMSHRNADGELEYLWTVLRDISDRKRIEQALSRSEQRYTLAARVGRSAAWEMWPLEGKAFSDENLARLLGYELEELGENLAAWMQTIPEETRAAVAEAMQPVIDGRTDTYQVEHPVLRKDGSRGWVRVRGQRVTPPGEEPLRIVGSSLDITDAVHAAEQLRQANQVLEQRVAERTAQLLQANQELEAFSYTVSHDLKAPLRGIDGYSQLLVEDYAEQLDETGRQFVQRIRDGVRIMGDLIGDLLEYSRMERRDMVRDPVAVQTLVQQVLDGYESDVRQQGVCVDISLPAVTLALDPEGMAVVLRNLVGNAIKFSRDSKPPRITIGGELVDGRCRLWVRDNGIGFDMKYHDRVFAMFQRLHRAEEFSGTGVGLALVAKAVHRMGGRVWAQSAPGEGATFYLEFSA</sequence>
<dbReference type="EMBL" id="JBHTBX010000018">
    <property type="protein sequence ID" value="MFC7436440.1"/>
    <property type="molecule type" value="Genomic_DNA"/>
</dbReference>
<comment type="catalytic activity">
    <reaction evidence="1">
        <text>ATP + protein L-histidine = ADP + protein N-phospho-L-histidine.</text>
        <dbReference type="EC" id="2.7.13.3"/>
    </reaction>
</comment>
<keyword evidence="12" id="KW-1185">Reference proteome</keyword>
<evidence type="ECO:0000259" key="9">
    <source>
        <dbReference type="PROSITE" id="PS50112"/>
    </source>
</evidence>
<dbReference type="InterPro" id="IPR036890">
    <property type="entry name" value="HATPase_C_sf"/>
</dbReference>
<dbReference type="InterPro" id="IPR005467">
    <property type="entry name" value="His_kinase_dom"/>
</dbReference>
<proteinExistence type="predicted"/>
<evidence type="ECO:0000256" key="5">
    <source>
        <dbReference type="ARBA" id="ARBA00022777"/>
    </source>
</evidence>
<keyword evidence="5" id="KW-0418">Kinase</keyword>
<dbReference type="InterPro" id="IPR013767">
    <property type="entry name" value="PAS_fold"/>
</dbReference>
<keyword evidence="6" id="KW-0175">Coiled coil</keyword>
<dbReference type="EC" id="2.7.13.3" evidence="2"/>
<dbReference type="SMART" id="SM00091">
    <property type="entry name" value="PAS"/>
    <property type="match status" value="2"/>
</dbReference>
<name>A0ABW2REF9_9BURK</name>
<evidence type="ECO:0000256" key="3">
    <source>
        <dbReference type="ARBA" id="ARBA00022553"/>
    </source>
</evidence>
<dbReference type="SUPFAM" id="SSF55785">
    <property type="entry name" value="PYP-like sensor domain (PAS domain)"/>
    <property type="match status" value="4"/>
</dbReference>
<dbReference type="InterPro" id="IPR001610">
    <property type="entry name" value="PAC"/>
</dbReference>
<dbReference type="PANTHER" id="PTHR43304">
    <property type="entry name" value="PHYTOCHROME-LIKE PROTEIN CPH1"/>
    <property type="match status" value="1"/>
</dbReference>
<dbReference type="InterPro" id="IPR013655">
    <property type="entry name" value="PAS_fold_3"/>
</dbReference>
<evidence type="ECO:0000256" key="4">
    <source>
        <dbReference type="ARBA" id="ARBA00022679"/>
    </source>
</evidence>
<dbReference type="SMART" id="SM00388">
    <property type="entry name" value="HisKA"/>
    <property type="match status" value="1"/>
</dbReference>
<dbReference type="InterPro" id="IPR000700">
    <property type="entry name" value="PAS-assoc_C"/>
</dbReference>
<feature type="domain" description="PAC" evidence="10">
    <location>
        <begin position="229"/>
        <end position="280"/>
    </location>
</feature>
<evidence type="ECO:0000256" key="7">
    <source>
        <dbReference type="SAM" id="MobiDB-lite"/>
    </source>
</evidence>